<protein>
    <submittedName>
        <fullName evidence="1">Uncharacterized protein</fullName>
    </submittedName>
</protein>
<reference evidence="1" key="1">
    <citation type="journal article" date="2019" name="bioRxiv">
        <title>The Genome of the Zebra Mussel, Dreissena polymorpha: A Resource for Invasive Species Research.</title>
        <authorList>
            <person name="McCartney M.A."/>
            <person name="Auch B."/>
            <person name="Kono T."/>
            <person name="Mallez S."/>
            <person name="Zhang Y."/>
            <person name="Obille A."/>
            <person name="Becker A."/>
            <person name="Abrahante J.E."/>
            <person name="Garbe J."/>
            <person name="Badalamenti J.P."/>
            <person name="Herman A."/>
            <person name="Mangelson H."/>
            <person name="Liachko I."/>
            <person name="Sullivan S."/>
            <person name="Sone E.D."/>
            <person name="Koren S."/>
            <person name="Silverstein K.A.T."/>
            <person name="Beckman K.B."/>
            <person name="Gohl D.M."/>
        </authorList>
    </citation>
    <scope>NUCLEOTIDE SEQUENCE</scope>
    <source>
        <strain evidence="1">Duluth1</strain>
        <tissue evidence="1">Whole animal</tissue>
    </source>
</reference>
<dbReference type="AlphaFoldDB" id="A0A9D4RZD8"/>
<sequence>MRRSLQRHQFVQKAGDYEVLEYIKTPAAQIPSLESVGLNYLQLVTSSSFSSYMVMFSGVVSGDHHDLVGYMMCSV</sequence>
<organism evidence="1 2">
    <name type="scientific">Dreissena polymorpha</name>
    <name type="common">Zebra mussel</name>
    <name type="synonym">Mytilus polymorpha</name>
    <dbReference type="NCBI Taxonomy" id="45954"/>
    <lineage>
        <taxon>Eukaryota</taxon>
        <taxon>Metazoa</taxon>
        <taxon>Spiralia</taxon>
        <taxon>Lophotrochozoa</taxon>
        <taxon>Mollusca</taxon>
        <taxon>Bivalvia</taxon>
        <taxon>Autobranchia</taxon>
        <taxon>Heteroconchia</taxon>
        <taxon>Euheterodonta</taxon>
        <taxon>Imparidentia</taxon>
        <taxon>Neoheterodontei</taxon>
        <taxon>Myida</taxon>
        <taxon>Dreissenoidea</taxon>
        <taxon>Dreissenidae</taxon>
        <taxon>Dreissena</taxon>
    </lineage>
</organism>
<dbReference type="EMBL" id="JAIWYP010000001">
    <property type="protein sequence ID" value="KAH3884608.1"/>
    <property type="molecule type" value="Genomic_DNA"/>
</dbReference>
<comment type="caution">
    <text evidence="1">The sequence shown here is derived from an EMBL/GenBank/DDBJ whole genome shotgun (WGS) entry which is preliminary data.</text>
</comment>
<dbReference type="Proteomes" id="UP000828390">
    <property type="component" value="Unassembled WGS sequence"/>
</dbReference>
<accession>A0A9D4RZD8</accession>
<evidence type="ECO:0000313" key="2">
    <source>
        <dbReference type="Proteomes" id="UP000828390"/>
    </source>
</evidence>
<name>A0A9D4RZD8_DREPO</name>
<proteinExistence type="predicted"/>
<keyword evidence="2" id="KW-1185">Reference proteome</keyword>
<evidence type="ECO:0000313" key="1">
    <source>
        <dbReference type="EMBL" id="KAH3884608.1"/>
    </source>
</evidence>
<reference evidence="1" key="2">
    <citation type="submission" date="2020-11" db="EMBL/GenBank/DDBJ databases">
        <authorList>
            <person name="McCartney M.A."/>
            <person name="Auch B."/>
            <person name="Kono T."/>
            <person name="Mallez S."/>
            <person name="Becker A."/>
            <person name="Gohl D.M."/>
            <person name="Silverstein K.A.T."/>
            <person name="Koren S."/>
            <person name="Bechman K.B."/>
            <person name="Herman A."/>
            <person name="Abrahante J.E."/>
            <person name="Garbe J."/>
        </authorList>
    </citation>
    <scope>NUCLEOTIDE SEQUENCE</scope>
    <source>
        <strain evidence="1">Duluth1</strain>
        <tissue evidence="1">Whole animal</tissue>
    </source>
</reference>
<gene>
    <name evidence="1" type="ORF">DPMN_008591</name>
</gene>